<protein>
    <recommendedName>
        <fullName evidence="5">Tryptophanyl-tRNA synthetase</fullName>
    </recommendedName>
</protein>
<dbReference type="SUPFAM" id="SSF52374">
    <property type="entry name" value="Nucleotidylyl transferase"/>
    <property type="match status" value="1"/>
</dbReference>
<dbReference type="PANTHER" id="PTHR10055:SF1">
    <property type="entry name" value="TRYPTOPHAN--TRNA LIGASE, CYTOPLASMIC"/>
    <property type="match status" value="1"/>
</dbReference>
<accession>A0A8C1M3H2</accession>
<reference evidence="6" key="1">
    <citation type="submission" date="2025-08" db="UniProtKB">
        <authorList>
            <consortium name="Ensembl"/>
        </authorList>
    </citation>
    <scope>IDENTIFICATION</scope>
</reference>
<dbReference type="PRINTS" id="PR01039">
    <property type="entry name" value="TRNASYNTHTRP"/>
</dbReference>
<keyword evidence="2" id="KW-0547">Nucleotide-binding</keyword>
<evidence type="ECO:0000313" key="6">
    <source>
        <dbReference type="Ensembl" id="ENSCCRP00010071809.1"/>
    </source>
</evidence>
<dbReference type="Gene3D" id="1.10.287.10">
    <property type="entry name" value="S15/NS1, RNA-binding"/>
    <property type="match status" value="1"/>
</dbReference>
<name>A0A8C1M3H2_CYPCA</name>
<evidence type="ECO:0000256" key="2">
    <source>
        <dbReference type="ARBA" id="ARBA00022741"/>
    </source>
</evidence>
<evidence type="ECO:0000256" key="1">
    <source>
        <dbReference type="ARBA" id="ARBA00022598"/>
    </source>
</evidence>
<proteinExistence type="predicted"/>
<dbReference type="PANTHER" id="PTHR10055">
    <property type="entry name" value="TRYPTOPHANYL-TRNA SYNTHETASE"/>
    <property type="match status" value="1"/>
</dbReference>
<evidence type="ECO:0000256" key="5">
    <source>
        <dbReference type="ARBA" id="ARBA00030268"/>
    </source>
</evidence>
<keyword evidence="3" id="KW-0067">ATP-binding</keyword>
<dbReference type="Ensembl" id="ENSCCRT00010079383.1">
    <property type="protein sequence ID" value="ENSCCRP00010071809.1"/>
    <property type="gene ID" value="ENSCCRG00010031153.1"/>
</dbReference>
<dbReference type="InterPro" id="IPR002306">
    <property type="entry name" value="Trp-tRNA-ligase"/>
</dbReference>
<evidence type="ECO:0000313" key="7">
    <source>
        <dbReference type="Proteomes" id="UP000694427"/>
    </source>
</evidence>
<keyword evidence="1" id="KW-0436">Ligase</keyword>
<evidence type="ECO:0000256" key="3">
    <source>
        <dbReference type="ARBA" id="ARBA00022840"/>
    </source>
</evidence>
<keyword evidence="7" id="KW-1185">Reference proteome</keyword>
<dbReference type="GO" id="GO:0005524">
    <property type="term" value="F:ATP binding"/>
    <property type="evidence" value="ECO:0007669"/>
    <property type="project" value="UniProtKB-KW"/>
</dbReference>
<dbReference type="GO" id="GO:0006436">
    <property type="term" value="P:tryptophanyl-tRNA aminoacylation"/>
    <property type="evidence" value="ECO:0007669"/>
    <property type="project" value="InterPro"/>
</dbReference>
<dbReference type="Proteomes" id="UP000694427">
    <property type="component" value="Unplaced"/>
</dbReference>
<organism evidence="6 7">
    <name type="scientific">Cyprinus carpio</name>
    <name type="common">Common carp</name>
    <dbReference type="NCBI Taxonomy" id="7962"/>
    <lineage>
        <taxon>Eukaryota</taxon>
        <taxon>Metazoa</taxon>
        <taxon>Chordata</taxon>
        <taxon>Craniata</taxon>
        <taxon>Vertebrata</taxon>
        <taxon>Euteleostomi</taxon>
        <taxon>Actinopterygii</taxon>
        <taxon>Neopterygii</taxon>
        <taxon>Teleostei</taxon>
        <taxon>Ostariophysi</taxon>
        <taxon>Cypriniformes</taxon>
        <taxon>Cyprinidae</taxon>
        <taxon>Cyprininae</taxon>
        <taxon>Cyprinus</taxon>
    </lineage>
</organism>
<dbReference type="PROSITE" id="PS00178">
    <property type="entry name" value="AA_TRNA_LIGASE_I"/>
    <property type="match status" value="1"/>
</dbReference>
<dbReference type="InterPro" id="IPR014729">
    <property type="entry name" value="Rossmann-like_a/b/a_fold"/>
</dbReference>
<dbReference type="GO" id="GO:0005737">
    <property type="term" value="C:cytoplasm"/>
    <property type="evidence" value="ECO:0007669"/>
    <property type="project" value="TreeGrafter"/>
</dbReference>
<keyword evidence="4" id="KW-0030">Aminoacyl-tRNA synthetase</keyword>
<dbReference type="Gene3D" id="3.40.50.620">
    <property type="entry name" value="HUPs"/>
    <property type="match status" value="1"/>
</dbReference>
<dbReference type="InterPro" id="IPR001412">
    <property type="entry name" value="aa-tRNA-synth_I_CS"/>
</dbReference>
<sequence>MQQLEFLLEPGSMIILARSCQHCTGSLSNIAEVDVAVQLLLQMKLDYKCLTGQDYNDGCPPADGEMMVDSGAALEEGDDQMDPWNVSSSSAKGVDYDKLIGQSMLSRARGPQWWTDPSAMFVIRRDMHQILDAYEKQKFFYLYTGWGPSSEAMHVGHLIPFIFTRRLQDVFDVPLVIQMTDDEKYLWKDLLLDECHRYTVENLRDIIACGFDVNKPFIFSDLTIWDVVSDSVSPLFYANVVKVQKHVMFNQIQGIFGFTDSMISFPDPYFQKMRDVAPRIGYLKPALLHSTFWKTMISWRRSDILTRSIREQFMSPRTLHFNHERPDSDPP</sequence>
<reference evidence="6" key="2">
    <citation type="submission" date="2025-09" db="UniProtKB">
        <authorList>
            <consortium name="Ensembl"/>
        </authorList>
    </citation>
    <scope>IDENTIFICATION</scope>
</reference>
<dbReference type="GO" id="GO:0004830">
    <property type="term" value="F:tryptophan-tRNA ligase activity"/>
    <property type="evidence" value="ECO:0007669"/>
    <property type="project" value="InterPro"/>
</dbReference>
<evidence type="ECO:0000256" key="4">
    <source>
        <dbReference type="ARBA" id="ARBA00023146"/>
    </source>
</evidence>
<dbReference type="AlphaFoldDB" id="A0A8C1M3H2"/>